<evidence type="ECO:0000313" key="2">
    <source>
        <dbReference type="EMBL" id="PNH06944.1"/>
    </source>
</evidence>
<evidence type="ECO:0000256" key="1">
    <source>
        <dbReference type="SAM" id="MobiDB-lite"/>
    </source>
</evidence>
<sequence>MTYKASTASRLVIVRITTVDGDDPASPAPSSLVVHHALVERLAAFATTATALCEQLSLPTKAESSCPLPAASQAPLTAGERRCCSSDRQMLPSGMAGMPQAAAASSVPSGFADASADAIGGGSGRRTTSLRAFLGILRVQRHRAAESPPPSAPRRRAATSAGALTASGAPRTWSPLRLPPSAPAPGPGQDAPPASGGVISPESSLYGSHCALPSLDRGGGHHSVGVQQHRQTHSLLIDEEAYAAGCGGAGGVGGVHAVSGLRSVSGMALPRRKVAAAPGLDADADSFVHRASGAAQFDTCSSAVQFEAFAGAGQQGLALAGEAASGAGAVLQWLRGVGAEAGTHLLVEVFEWCDAGSLLSLLVQMQPGPGGQHYNSRTSSRGLRSGGCATDCSVFGFSTCASSRDSPPPPSGDGSAGLAAGRPLRPLITCRSATATILLGDGGLPEWQPPTSPPQAALTALPAPPPAAAMKGMARRAARIAALRCALHIAQGLAALHESGYFHTDLSPAAILCCCAPGPAPTPAAGGSCPRVAAAAAVAAEPCQPGSATAAAPSANTDTAAAAAAAAAPTAVAARAQSQSLLDQLVASTALGRVVCKVSTSAIAPIAPPGAHCAVADGATAEARRSPPLPSRGSGQTPLELSPNTSQWGALAYVPPEVVVGGWPSATDGALAAAAAVAAAPAADAAAAAAAPSAAVVERRPASTPGASGGGGGVAGGGGTQPQPAAASSAPSAAAADTLAAAVAATTPTAAASPFAAAAAYILSPAPSLSTGAFAAGAAANSYTWGLLLWQLLTGRTPHYELHPAQVLVGKATGDLDSSLEWPDDVEEGLRAVGEACLLPDPRRRPPMRAAVEAVEGALRRATAQAQQILQQHKC</sequence>
<dbReference type="Proteomes" id="UP000236333">
    <property type="component" value="Unassembled WGS sequence"/>
</dbReference>
<feature type="region of interest" description="Disordered" evidence="1">
    <location>
        <begin position="141"/>
        <end position="200"/>
    </location>
</feature>
<dbReference type="SUPFAM" id="SSF56112">
    <property type="entry name" value="Protein kinase-like (PK-like)"/>
    <property type="match status" value="2"/>
</dbReference>
<comment type="caution">
    <text evidence="2">The sequence shown here is derived from an EMBL/GenBank/DDBJ whole genome shotgun (WGS) entry which is preliminary data.</text>
</comment>
<feature type="compositionally biased region" description="Low complexity" evidence="1">
    <location>
        <begin position="721"/>
        <end position="730"/>
    </location>
</feature>
<feature type="region of interest" description="Disordered" evidence="1">
    <location>
        <begin position="699"/>
        <end position="730"/>
    </location>
</feature>
<feature type="compositionally biased region" description="Low complexity" evidence="1">
    <location>
        <begin position="187"/>
        <end position="197"/>
    </location>
</feature>
<proteinExistence type="predicted"/>
<dbReference type="InterPro" id="IPR011009">
    <property type="entry name" value="Kinase-like_dom_sf"/>
</dbReference>
<protein>
    <recommendedName>
        <fullName evidence="4">Protein kinase domain-containing protein</fullName>
    </recommendedName>
</protein>
<keyword evidence="3" id="KW-1185">Reference proteome</keyword>
<evidence type="ECO:0000313" key="3">
    <source>
        <dbReference type="Proteomes" id="UP000236333"/>
    </source>
</evidence>
<dbReference type="OrthoDB" id="563060at2759"/>
<dbReference type="EMBL" id="PGGS01000206">
    <property type="protein sequence ID" value="PNH06944.1"/>
    <property type="molecule type" value="Genomic_DNA"/>
</dbReference>
<name>A0A2J8A354_9CHLO</name>
<feature type="compositionally biased region" description="Gly residues" evidence="1">
    <location>
        <begin position="707"/>
        <end position="720"/>
    </location>
</feature>
<feature type="compositionally biased region" description="Low complexity" evidence="1">
    <location>
        <begin position="158"/>
        <end position="169"/>
    </location>
</feature>
<gene>
    <name evidence="2" type="ORF">TSOC_006630</name>
</gene>
<dbReference type="AlphaFoldDB" id="A0A2J8A354"/>
<dbReference type="Gene3D" id="1.10.510.10">
    <property type="entry name" value="Transferase(Phosphotransferase) domain 1"/>
    <property type="match status" value="2"/>
</dbReference>
<feature type="compositionally biased region" description="Polar residues" evidence="1">
    <location>
        <begin position="633"/>
        <end position="643"/>
    </location>
</feature>
<organism evidence="2 3">
    <name type="scientific">Tetrabaena socialis</name>
    <dbReference type="NCBI Taxonomy" id="47790"/>
    <lineage>
        <taxon>Eukaryota</taxon>
        <taxon>Viridiplantae</taxon>
        <taxon>Chlorophyta</taxon>
        <taxon>core chlorophytes</taxon>
        <taxon>Chlorophyceae</taxon>
        <taxon>CS clade</taxon>
        <taxon>Chlamydomonadales</taxon>
        <taxon>Tetrabaenaceae</taxon>
        <taxon>Tetrabaena</taxon>
    </lineage>
</organism>
<feature type="compositionally biased region" description="Pro residues" evidence="1">
    <location>
        <begin position="177"/>
        <end position="186"/>
    </location>
</feature>
<reference evidence="2 3" key="1">
    <citation type="journal article" date="2017" name="Mol. Biol. Evol.">
        <title>The 4-celled Tetrabaena socialis nuclear genome reveals the essential components for genetic control of cell number at the origin of multicellularity in the volvocine lineage.</title>
        <authorList>
            <person name="Featherston J."/>
            <person name="Arakaki Y."/>
            <person name="Hanschen E.R."/>
            <person name="Ferris P.J."/>
            <person name="Michod R.E."/>
            <person name="Olson B.J.S.C."/>
            <person name="Nozaki H."/>
            <person name="Durand P.M."/>
        </authorList>
    </citation>
    <scope>NUCLEOTIDE SEQUENCE [LARGE SCALE GENOMIC DNA]</scope>
    <source>
        <strain evidence="2 3">NIES-571</strain>
    </source>
</reference>
<accession>A0A2J8A354</accession>
<evidence type="ECO:0008006" key="4">
    <source>
        <dbReference type="Google" id="ProtNLM"/>
    </source>
</evidence>
<feature type="region of interest" description="Disordered" evidence="1">
    <location>
        <begin position="621"/>
        <end position="643"/>
    </location>
</feature>